<feature type="coiled-coil region" evidence="1">
    <location>
        <begin position="5"/>
        <end position="53"/>
    </location>
</feature>
<protein>
    <submittedName>
        <fullName evidence="3">Uncharacterized protein</fullName>
    </submittedName>
</protein>
<reference evidence="3" key="1">
    <citation type="submission" date="2019-10" db="EMBL/GenBank/DDBJ databases">
        <title>Conservation and host-specific expression of non-tandemly repeated heterogenous ribosome RNA gene in arbuscular mycorrhizal fungi.</title>
        <authorList>
            <person name="Maeda T."/>
            <person name="Kobayashi Y."/>
            <person name="Nakagawa T."/>
            <person name="Ezawa T."/>
            <person name="Yamaguchi K."/>
            <person name="Bino T."/>
            <person name="Nishimoto Y."/>
            <person name="Shigenobu S."/>
            <person name="Kawaguchi M."/>
        </authorList>
    </citation>
    <scope>NUCLEOTIDE SEQUENCE</scope>
    <source>
        <strain evidence="3">HR1</strain>
    </source>
</reference>
<evidence type="ECO:0000256" key="2">
    <source>
        <dbReference type="SAM" id="MobiDB-lite"/>
    </source>
</evidence>
<dbReference type="AlphaFoldDB" id="A0A8H3QEN7"/>
<feature type="region of interest" description="Disordered" evidence="2">
    <location>
        <begin position="312"/>
        <end position="336"/>
    </location>
</feature>
<evidence type="ECO:0000313" key="4">
    <source>
        <dbReference type="Proteomes" id="UP000615446"/>
    </source>
</evidence>
<accession>A0A8H3QEN7</accession>
<proteinExistence type="predicted"/>
<dbReference type="Proteomes" id="UP000615446">
    <property type="component" value="Unassembled WGS sequence"/>
</dbReference>
<comment type="caution">
    <text evidence="3">The sequence shown here is derived from an EMBL/GenBank/DDBJ whole genome shotgun (WGS) entry which is preliminary data.</text>
</comment>
<dbReference type="OrthoDB" id="2441494at2759"/>
<evidence type="ECO:0000256" key="1">
    <source>
        <dbReference type="SAM" id="Coils"/>
    </source>
</evidence>
<evidence type="ECO:0000313" key="3">
    <source>
        <dbReference type="EMBL" id="GES78020.1"/>
    </source>
</evidence>
<feature type="compositionally biased region" description="Polar residues" evidence="2">
    <location>
        <begin position="312"/>
        <end position="322"/>
    </location>
</feature>
<organism evidence="3 4">
    <name type="scientific">Rhizophagus clarus</name>
    <dbReference type="NCBI Taxonomy" id="94130"/>
    <lineage>
        <taxon>Eukaryota</taxon>
        <taxon>Fungi</taxon>
        <taxon>Fungi incertae sedis</taxon>
        <taxon>Mucoromycota</taxon>
        <taxon>Glomeromycotina</taxon>
        <taxon>Glomeromycetes</taxon>
        <taxon>Glomerales</taxon>
        <taxon>Glomeraceae</taxon>
        <taxon>Rhizophagus</taxon>
    </lineage>
</organism>
<sequence>MQSEIDSLREINSKLLAEITELKKKNAEVKAENVKLKHALEKHEARFTSLEQRDEEKATLIAKLDDNIKEIKQSSASTSSRESAIQETSSIFQNTTSNCYERKNKQSTSACEDLIKEIFTSISCNAPIQNHLRATSHDSISFHIHEKILLTSGQGKSDILQNIANLYKKACDAEDVSIKANQVEILCWSNFIIAFDKSIDEITKGLIYNFILVQNPNTKRPALYKKIERARKIYRLTEKIGLNKVKHIKSSANSISKFTNEEIQRVIDHFTKNPNMEFTDNSKDEKQDNDQIGASEMQEQSLDSAEVSISTAPIPSTHVSNSSEEKLPNENMNTVSKDIPSVKSQVSVPSTSSSERFPYLSLEYSESYGDRFVFNSSVPCPMCNKDHEGENLKGEWGSGLFIGERAYYLECRKAFNSGIPIVSEGENLVTWIT</sequence>
<keyword evidence="1" id="KW-0175">Coiled coil</keyword>
<dbReference type="EMBL" id="BLAL01000034">
    <property type="protein sequence ID" value="GES78020.1"/>
    <property type="molecule type" value="Genomic_DNA"/>
</dbReference>
<name>A0A8H3QEN7_9GLOM</name>
<gene>
    <name evidence="3" type="ORF">RCL2_000534100</name>
</gene>